<reference evidence="3 4" key="1">
    <citation type="submission" date="2020-07" db="EMBL/GenBank/DDBJ databases">
        <title>Huge and variable diversity of episymbiotic CPR bacteria and DPANN archaea in groundwater ecosystems.</title>
        <authorList>
            <person name="He C.Y."/>
            <person name="Keren R."/>
            <person name="Whittaker M."/>
            <person name="Farag I.F."/>
            <person name="Doudna J."/>
            <person name="Cate J.H.D."/>
            <person name="Banfield J.F."/>
        </authorList>
    </citation>
    <scope>NUCLEOTIDE SEQUENCE [LARGE SCALE GENOMIC DNA]</scope>
    <source>
        <strain evidence="3">NC_groundwater_70_Ag_B-0.1um_54_66</strain>
    </source>
</reference>
<gene>
    <name evidence="3" type="ORF">HYS17_06680</name>
</gene>
<dbReference type="EMBL" id="CP066681">
    <property type="protein sequence ID" value="QQG35246.1"/>
    <property type="molecule type" value="Genomic_DNA"/>
</dbReference>
<protein>
    <submittedName>
        <fullName evidence="3">DUF2089 domain-containing protein</fullName>
    </submittedName>
</protein>
<feature type="domain" description="DUF2089" evidence="2">
    <location>
        <begin position="4"/>
        <end position="34"/>
    </location>
</feature>
<accession>A0A7T5R0K6</accession>
<evidence type="ECO:0000259" key="1">
    <source>
        <dbReference type="Pfam" id="PF09862"/>
    </source>
</evidence>
<dbReference type="Pfam" id="PF09862">
    <property type="entry name" value="DUF2089"/>
    <property type="match status" value="1"/>
</dbReference>
<dbReference type="InterPro" id="IPR053957">
    <property type="entry name" value="DUF2089_Zn_ribbon"/>
</dbReference>
<dbReference type="AlphaFoldDB" id="A0A7T5R0K6"/>
<dbReference type="InterPro" id="IPR009057">
    <property type="entry name" value="Homeodomain-like_sf"/>
</dbReference>
<dbReference type="SUPFAM" id="SSF46689">
    <property type="entry name" value="Homeodomain-like"/>
    <property type="match status" value="1"/>
</dbReference>
<evidence type="ECO:0000259" key="2">
    <source>
        <dbReference type="Pfam" id="PF22747"/>
    </source>
</evidence>
<organism evidence="3 4">
    <name type="scientific">Micavibrio aeruginosavorus</name>
    <dbReference type="NCBI Taxonomy" id="349221"/>
    <lineage>
        <taxon>Bacteria</taxon>
        <taxon>Pseudomonadati</taxon>
        <taxon>Bdellovibrionota</taxon>
        <taxon>Bdellovibrionia</taxon>
        <taxon>Bdellovibrionales</taxon>
        <taxon>Pseudobdellovibrionaceae</taxon>
        <taxon>Micavibrio</taxon>
    </lineage>
</organism>
<proteinExistence type="predicted"/>
<dbReference type="InterPro" id="IPR018658">
    <property type="entry name" value="DUF2089"/>
</dbReference>
<dbReference type="Gene3D" id="1.10.10.60">
    <property type="entry name" value="Homeodomain-like"/>
    <property type="match status" value="1"/>
</dbReference>
<name>A0A7T5R0K6_9BACT</name>
<evidence type="ECO:0000313" key="4">
    <source>
        <dbReference type="Proteomes" id="UP000595362"/>
    </source>
</evidence>
<dbReference type="Proteomes" id="UP000595362">
    <property type="component" value="Chromosome"/>
</dbReference>
<dbReference type="Pfam" id="PF22747">
    <property type="entry name" value="Zn_ribbon_DUF2089"/>
    <property type="match status" value="1"/>
</dbReference>
<feature type="domain" description="DUF2089" evidence="1">
    <location>
        <begin position="39"/>
        <end position="80"/>
    </location>
</feature>
<sequence length="119" mass="13114">MIDCPVCKGKLTLSKLKCGDCGIVMEGNFTLPRLARLPLEMRVLAEQMVLCGGNLKELATEIGISYPTLRRKIDELIATIAKLKADDDNLIASILDGIDKGTIKSEEGIRRIREIQSEI</sequence>
<evidence type="ECO:0000313" key="3">
    <source>
        <dbReference type="EMBL" id="QQG35246.1"/>
    </source>
</evidence>